<keyword evidence="1" id="KW-0479">Metal-binding</keyword>
<dbReference type="Pfam" id="PF07883">
    <property type="entry name" value="Cupin_2"/>
    <property type="match status" value="1"/>
</dbReference>
<evidence type="ECO:0000256" key="1">
    <source>
        <dbReference type="ARBA" id="ARBA00022723"/>
    </source>
</evidence>
<evidence type="ECO:0000259" key="3">
    <source>
        <dbReference type="Pfam" id="PF07883"/>
    </source>
</evidence>
<dbReference type="GO" id="GO:0046872">
    <property type="term" value="F:metal ion binding"/>
    <property type="evidence" value="ECO:0007669"/>
    <property type="project" value="UniProtKB-KW"/>
</dbReference>
<dbReference type="InterPro" id="IPR013096">
    <property type="entry name" value="Cupin_2"/>
</dbReference>
<dbReference type="PANTHER" id="PTHR35848">
    <property type="entry name" value="OXALATE-BINDING PROTEIN"/>
    <property type="match status" value="1"/>
</dbReference>
<dbReference type="PANTHER" id="PTHR35848:SF9">
    <property type="entry name" value="SLL1358 PROTEIN"/>
    <property type="match status" value="1"/>
</dbReference>
<evidence type="ECO:0000256" key="2">
    <source>
        <dbReference type="SAM" id="MobiDB-lite"/>
    </source>
</evidence>
<evidence type="ECO:0000313" key="4">
    <source>
        <dbReference type="EMBL" id="EMA35738.1"/>
    </source>
</evidence>
<proteinExistence type="predicted"/>
<comment type="caution">
    <text evidence="4">The sequence shown here is derived from an EMBL/GenBank/DDBJ whole genome shotgun (WGS) entry which is preliminary data.</text>
</comment>
<dbReference type="OrthoDB" id="190812at2157"/>
<reference evidence="4 5" key="1">
    <citation type="journal article" date="2014" name="PLoS Genet.">
        <title>Phylogenetically driven sequencing of extremely halophilic archaea reveals strategies for static and dynamic osmo-response.</title>
        <authorList>
            <person name="Becker E.A."/>
            <person name="Seitzer P.M."/>
            <person name="Tritt A."/>
            <person name="Larsen D."/>
            <person name="Krusor M."/>
            <person name="Yao A.I."/>
            <person name="Wu D."/>
            <person name="Madern D."/>
            <person name="Eisen J.A."/>
            <person name="Darling A.E."/>
            <person name="Facciotti M.T."/>
        </authorList>
    </citation>
    <scope>NUCLEOTIDE SEQUENCE [LARGE SCALE GENOMIC DNA]</scope>
    <source>
        <strain evidence="4 5">100A6</strain>
    </source>
</reference>
<dbReference type="AlphaFoldDB" id="M0LRL2"/>
<organism evidence="4 5">
    <name type="scientific">Halococcus hamelinensis 100A6</name>
    <dbReference type="NCBI Taxonomy" id="1132509"/>
    <lineage>
        <taxon>Archaea</taxon>
        <taxon>Methanobacteriati</taxon>
        <taxon>Methanobacteriota</taxon>
        <taxon>Stenosarchaea group</taxon>
        <taxon>Halobacteria</taxon>
        <taxon>Halobacteriales</taxon>
        <taxon>Halococcaceae</taxon>
        <taxon>Halococcus</taxon>
    </lineage>
</organism>
<evidence type="ECO:0000313" key="5">
    <source>
        <dbReference type="Proteomes" id="UP000011566"/>
    </source>
</evidence>
<dbReference type="Gene3D" id="2.60.120.10">
    <property type="entry name" value="Jelly Rolls"/>
    <property type="match status" value="1"/>
</dbReference>
<feature type="region of interest" description="Disordered" evidence="2">
    <location>
        <begin position="1"/>
        <end position="22"/>
    </location>
</feature>
<dbReference type="Proteomes" id="UP000011566">
    <property type="component" value="Unassembled WGS sequence"/>
</dbReference>
<sequence length="163" mass="17436">MEQTSIRNVESSPTETGVDRRRIGNVLGTTDVAINHYALEPGERFAESVHAHMDQEEVFVVLDGTATFEVRGSGDGTSRKTTVGTGEAVRFEPGEFQRGENDSSERVRALAFGAPRGTDDVRIARIPGVGEIACPDCGRGEMRIPDTGTALVCPDCGGELVVE</sequence>
<accession>M0LRL2</accession>
<dbReference type="PATRIC" id="fig|1132509.6.peg.3794"/>
<dbReference type="eggNOG" id="arCOG02998">
    <property type="taxonomic scope" value="Archaea"/>
</dbReference>
<feature type="domain" description="Cupin type-2" evidence="3">
    <location>
        <begin position="37"/>
        <end position="111"/>
    </location>
</feature>
<dbReference type="EMBL" id="AOMB01000043">
    <property type="protein sequence ID" value="EMA35738.1"/>
    <property type="molecule type" value="Genomic_DNA"/>
</dbReference>
<protein>
    <submittedName>
        <fullName evidence="4">Cupin</fullName>
    </submittedName>
</protein>
<name>M0LRL2_9EURY</name>
<dbReference type="RefSeq" id="WP_007695793.1">
    <property type="nucleotide sequence ID" value="NZ_AJRK01000378.1"/>
</dbReference>
<dbReference type="InterPro" id="IPR014710">
    <property type="entry name" value="RmlC-like_jellyroll"/>
</dbReference>
<dbReference type="InterPro" id="IPR011051">
    <property type="entry name" value="RmlC_Cupin_sf"/>
</dbReference>
<feature type="compositionally biased region" description="Polar residues" evidence="2">
    <location>
        <begin position="1"/>
        <end position="15"/>
    </location>
</feature>
<keyword evidence="5" id="KW-1185">Reference proteome</keyword>
<dbReference type="InterPro" id="IPR051610">
    <property type="entry name" value="GPI/OXD"/>
</dbReference>
<gene>
    <name evidence="4" type="ORF">C447_16309</name>
</gene>
<dbReference type="SUPFAM" id="SSF51182">
    <property type="entry name" value="RmlC-like cupins"/>
    <property type="match status" value="1"/>
</dbReference>